<reference evidence="1 2" key="1">
    <citation type="journal article" date="2022" name="New Phytol.">
        <title>Ecological generalism drives hyperdiversity of secondary metabolite gene clusters in xylarialean endophytes.</title>
        <authorList>
            <person name="Franco M.E.E."/>
            <person name="Wisecaver J.H."/>
            <person name="Arnold A.E."/>
            <person name="Ju Y.M."/>
            <person name="Slot J.C."/>
            <person name="Ahrendt S."/>
            <person name="Moore L.P."/>
            <person name="Eastman K.E."/>
            <person name="Scott K."/>
            <person name="Konkel Z."/>
            <person name="Mondo S.J."/>
            <person name="Kuo A."/>
            <person name="Hayes R.D."/>
            <person name="Haridas S."/>
            <person name="Andreopoulos B."/>
            <person name="Riley R."/>
            <person name="LaButti K."/>
            <person name="Pangilinan J."/>
            <person name="Lipzen A."/>
            <person name="Amirebrahimi M."/>
            <person name="Yan J."/>
            <person name="Adam C."/>
            <person name="Keymanesh K."/>
            <person name="Ng V."/>
            <person name="Louie K."/>
            <person name="Northen T."/>
            <person name="Drula E."/>
            <person name="Henrissat B."/>
            <person name="Hsieh H.M."/>
            <person name="Youens-Clark K."/>
            <person name="Lutzoni F."/>
            <person name="Miadlikowska J."/>
            <person name="Eastwood D.C."/>
            <person name="Hamelin R.C."/>
            <person name="Grigoriev I.V."/>
            <person name="U'Ren J.M."/>
        </authorList>
    </citation>
    <scope>NUCLEOTIDE SEQUENCE [LARGE SCALE GENOMIC DNA]</scope>
    <source>
        <strain evidence="1 2">ER1909</strain>
    </source>
</reference>
<organism evidence="1 2">
    <name type="scientific">Hypoxylon rubiginosum</name>
    <dbReference type="NCBI Taxonomy" id="110542"/>
    <lineage>
        <taxon>Eukaryota</taxon>
        <taxon>Fungi</taxon>
        <taxon>Dikarya</taxon>
        <taxon>Ascomycota</taxon>
        <taxon>Pezizomycotina</taxon>
        <taxon>Sordariomycetes</taxon>
        <taxon>Xylariomycetidae</taxon>
        <taxon>Xylariales</taxon>
        <taxon>Hypoxylaceae</taxon>
        <taxon>Hypoxylon</taxon>
    </lineage>
</organism>
<gene>
    <name evidence="1" type="ORF">F4821DRAFT_186881</name>
</gene>
<proteinExistence type="predicted"/>
<accession>A0ACC0DH10</accession>
<sequence>MRMPLESLIFAYCAYTPRSCSQHMPFLAIQNNDWGIHKLVVLAVLLEDYRADITQACIECQELCTAIVRHRQQLVEFMTKSWQDLNLHEPLSFGKEESLTLNGFSAKFATGWVEACRKFLGRMLTWKDLLQLPHQTELSIELSRRESSWCTSTCLSLGDVEGGELTKVSKPIADVIRNVIGEDTLSSFERTMWVSSHSQLAHISKSATSGGFSGSGCIWTCWVTGVVPLTHSQLLDQQQKWNYTRSSANIEECLINETDTYASSCFADGLAMDSVPIRGLGGWTSADEDLTCALTGLNVSVIDSHRSLVCRNMMLGLAPSATINTPAIEEEDLYAFEEDPELEEEEMDKYWTWNVETQKFIHVDEDTGETIYHPDEFD</sequence>
<dbReference type="Proteomes" id="UP001497680">
    <property type="component" value="Unassembled WGS sequence"/>
</dbReference>
<comment type="caution">
    <text evidence="1">The sequence shown here is derived from an EMBL/GenBank/DDBJ whole genome shotgun (WGS) entry which is preliminary data.</text>
</comment>
<keyword evidence="2" id="KW-1185">Reference proteome</keyword>
<evidence type="ECO:0000313" key="2">
    <source>
        <dbReference type="Proteomes" id="UP001497680"/>
    </source>
</evidence>
<evidence type="ECO:0000313" key="1">
    <source>
        <dbReference type="EMBL" id="KAI6091495.1"/>
    </source>
</evidence>
<protein>
    <submittedName>
        <fullName evidence="1">Uncharacterized protein</fullName>
    </submittedName>
</protein>
<dbReference type="EMBL" id="MU394286">
    <property type="protein sequence ID" value="KAI6091495.1"/>
    <property type="molecule type" value="Genomic_DNA"/>
</dbReference>
<name>A0ACC0DH10_9PEZI</name>